<dbReference type="Proteomes" id="UP000339690">
    <property type="component" value="Chromosome"/>
</dbReference>
<protein>
    <submittedName>
        <fullName evidence="4">DUF1510 family protein</fullName>
    </submittedName>
</protein>
<dbReference type="Pfam" id="PF07423">
    <property type="entry name" value="DUF1510"/>
    <property type="match status" value="1"/>
</dbReference>
<name>A0A5Q2TMG8_9BACI</name>
<proteinExistence type="predicted"/>
<sequence>MADEFGRITRKDRFEKKRTNTKAITWLSILGGVLVVVVISLIVFGGDDQDAPVANDDEENNDTEEIQDEDPDEHTLAEDQDELEVEEDELQVEEIETEEEEQEQNNESVQLNEVESDDDNVRSAYEGNWDPIGTEQEEPHTTTFDKDSVDWQEMMKAVEVATSIPTDEQVTWWFGRAGDQRAEATISPKSNQDETYRVTMEWVEEQGWQPVLVEELIENEHQ</sequence>
<dbReference type="InterPro" id="IPR009988">
    <property type="entry name" value="DUF1510"/>
</dbReference>
<dbReference type="AlphaFoldDB" id="A0A5Q2TMG8"/>
<dbReference type="EMBL" id="CP045915">
    <property type="protein sequence ID" value="QGH35050.1"/>
    <property type="molecule type" value="Genomic_DNA"/>
</dbReference>
<feature type="region of interest" description="Disordered" evidence="1">
    <location>
        <begin position="47"/>
        <end position="143"/>
    </location>
</feature>
<evidence type="ECO:0000256" key="1">
    <source>
        <dbReference type="SAM" id="MobiDB-lite"/>
    </source>
</evidence>
<reference evidence="4 5" key="1">
    <citation type="submission" date="2019-11" db="EMBL/GenBank/DDBJ databases">
        <title>Gracilibacillus salitolerans sp. nov., a moderate halophile isolated from a saline soil in northwest China.</title>
        <authorList>
            <person name="Gan L."/>
        </authorList>
    </citation>
    <scope>NUCLEOTIDE SEQUENCE [LARGE SCALE GENOMIC DNA]</scope>
    <source>
        <strain evidence="4 5">SCU50</strain>
    </source>
</reference>
<dbReference type="RefSeq" id="WP_100360109.1">
    <property type="nucleotide sequence ID" value="NZ_CP045915.1"/>
</dbReference>
<keyword evidence="5" id="KW-1185">Reference proteome</keyword>
<feature type="compositionally biased region" description="Acidic residues" evidence="1">
    <location>
        <begin position="47"/>
        <end position="104"/>
    </location>
</feature>
<gene>
    <name evidence="4" type="ORF">GI584_13805</name>
</gene>
<dbReference type="KEGG" id="grc:GI584_13805"/>
<keyword evidence="2" id="KW-0472">Membrane</keyword>
<keyword evidence="2" id="KW-0812">Transmembrane</keyword>
<organism evidence="4 5">
    <name type="scientific">Gracilibacillus salitolerans</name>
    <dbReference type="NCBI Taxonomy" id="2663022"/>
    <lineage>
        <taxon>Bacteria</taxon>
        <taxon>Bacillati</taxon>
        <taxon>Bacillota</taxon>
        <taxon>Bacilli</taxon>
        <taxon>Bacillales</taxon>
        <taxon>Bacillaceae</taxon>
        <taxon>Gracilibacillus</taxon>
    </lineage>
</organism>
<feature type="transmembrane region" description="Helical" evidence="2">
    <location>
        <begin position="23"/>
        <end position="44"/>
    </location>
</feature>
<accession>A0A5Q2TMG8</accession>
<evidence type="ECO:0000259" key="3">
    <source>
        <dbReference type="Pfam" id="PF07423"/>
    </source>
</evidence>
<keyword evidence="2" id="KW-1133">Transmembrane helix</keyword>
<evidence type="ECO:0000313" key="5">
    <source>
        <dbReference type="Proteomes" id="UP000339690"/>
    </source>
</evidence>
<evidence type="ECO:0000256" key="2">
    <source>
        <dbReference type="SAM" id="Phobius"/>
    </source>
</evidence>
<evidence type="ECO:0000313" key="4">
    <source>
        <dbReference type="EMBL" id="QGH35050.1"/>
    </source>
</evidence>
<feature type="domain" description="DUF1510" evidence="3">
    <location>
        <begin position="125"/>
        <end position="216"/>
    </location>
</feature>